<protein>
    <submittedName>
        <fullName evidence="1">Uncharacterized protein</fullName>
    </submittedName>
</protein>
<organism evidence="1">
    <name type="scientific">uncultured Caudovirales phage</name>
    <dbReference type="NCBI Taxonomy" id="2100421"/>
    <lineage>
        <taxon>Viruses</taxon>
        <taxon>Duplodnaviria</taxon>
        <taxon>Heunggongvirae</taxon>
        <taxon>Uroviricota</taxon>
        <taxon>Caudoviricetes</taxon>
        <taxon>Peduoviridae</taxon>
        <taxon>Maltschvirus</taxon>
        <taxon>Maltschvirus maltsch</taxon>
    </lineage>
</organism>
<gene>
    <name evidence="1" type="ORF">UFOVP1608_57</name>
</gene>
<sequence>MKATLEKLVSSTNNSIVLYRTAPWNANLTSDVNFNVTRYAQVGDRKFKVEGESPLWKVEEVDAAGECLSEYLGNYEWNFIGSLGHVFGLDAVRDLIAKTVA</sequence>
<name>A0A6J5SVQ9_9CAUD</name>
<proteinExistence type="predicted"/>
<accession>A0A6J5SVQ9</accession>
<evidence type="ECO:0000313" key="1">
    <source>
        <dbReference type="EMBL" id="CAB4218874.1"/>
    </source>
</evidence>
<dbReference type="EMBL" id="LR797470">
    <property type="protein sequence ID" value="CAB4218874.1"/>
    <property type="molecule type" value="Genomic_DNA"/>
</dbReference>
<reference evidence="1" key="1">
    <citation type="submission" date="2020-05" db="EMBL/GenBank/DDBJ databases">
        <authorList>
            <person name="Chiriac C."/>
            <person name="Salcher M."/>
            <person name="Ghai R."/>
            <person name="Kavagutti S V."/>
        </authorList>
    </citation>
    <scope>NUCLEOTIDE SEQUENCE</scope>
</reference>